<evidence type="ECO:0000313" key="3">
    <source>
        <dbReference type="Proteomes" id="UP001626593"/>
    </source>
</evidence>
<protein>
    <submittedName>
        <fullName evidence="1">Uncharacterized protein</fullName>
    </submittedName>
</protein>
<organism evidence="1 3">
    <name type="scientific">Aromatoleum evansii</name>
    <name type="common">Azoarcus evansii</name>
    <dbReference type="NCBI Taxonomy" id="59406"/>
    <lineage>
        <taxon>Bacteria</taxon>
        <taxon>Pseudomonadati</taxon>
        <taxon>Pseudomonadota</taxon>
        <taxon>Betaproteobacteria</taxon>
        <taxon>Rhodocyclales</taxon>
        <taxon>Rhodocyclaceae</taxon>
        <taxon>Aromatoleum</taxon>
    </lineage>
</organism>
<keyword evidence="3" id="KW-1185">Reference proteome</keyword>
<sequence>MSALLEKMRRAREARVEVADFAFIVRRPTPVEMADMSRTRDFTSAVVGWEKVREMDIVPGGDPHPLTFDADACAEWLRDRPDLYGPVIDRVMEAFKAHVAALEEAQKN</sequence>
<gene>
    <name evidence="1" type="ORF">U5817_09660</name>
    <name evidence="2" type="ORF">U5817_10010</name>
</gene>
<accession>A0ABZ1ATH7</accession>
<dbReference type="RefSeq" id="WP_407280608.1">
    <property type="nucleotide sequence ID" value="NZ_CP141259.1"/>
</dbReference>
<dbReference type="EMBL" id="CP141259">
    <property type="protein sequence ID" value="WRL48361.1"/>
    <property type="molecule type" value="Genomic_DNA"/>
</dbReference>
<evidence type="ECO:0000313" key="1">
    <source>
        <dbReference type="EMBL" id="WRL48291.1"/>
    </source>
</evidence>
<dbReference type="Proteomes" id="UP001626593">
    <property type="component" value="Chromosome"/>
</dbReference>
<name>A0ABZ1ATH7_AROEV</name>
<proteinExistence type="predicted"/>
<reference evidence="1 3" key="1">
    <citation type="submission" date="2023-12" db="EMBL/GenBank/DDBJ databases">
        <title>A. evansii MAY27, complete genome.</title>
        <authorList>
            <person name="Wang Y."/>
        </authorList>
    </citation>
    <scope>NUCLEOTIDE SEQUENCE [LARGE SCALE GENOMIC DNA]</scope>
    <source>
        <strain evidence="1 3">MAY27</strain>
    </source>
</reference>
<dbReference type="EMBL" id="CP141259">
    <property type="protein sequence ID" value="WRL48291.1"/>
    <property type="molecule type" value="Genomic_DNA"/>
</dbReference>
<evidence type="ECO:0000313" key="2">
    <source>
        <dbReference type="EMBL" id="WRL48361.1"/>
    </source>
</evidence>